<evidence type="ECO:0000256" key="1">
    <source>
        <dbReference type="SAM" id="SignalP"/>
    </source>
</evidence>
<proteinExistence type="predicted"/>
<name>A0ABS2KE65_9GAMM</name>
<gene>
    <name evidence="2" type="ORF">ISS99_07420</name>
</gene>
<comment type="caution">
    <text evidence="2">The sequence shown here is derived from an EMBL/GenBank/DDBJ whole genome shotgun (WGS) entry which is preliminary data.</text>
</comment>
<dbReference type="Proteomes" id="UP001430193">
    <property type="component" value="Unassembled WGS sequence"/>
</dbReference>
<keyword evidence="1" id="KW-0732">Signal</keyword>
<evidence type="ECO:0000313" key="2">
    <source>
        <dbReference type="EMBL" id="MBM7129350.1"/>
    </source>
</evidence>
<reference evidence="2" key="1">
    <citation type="submission" date="2020-10" db="EMBL/GenBank/DDBJ databases">
        <title>Phylogeny of dyella-like bacteria.</title>
        <authorList>
            <person name="Fu J."/>
        </authorList>
    </citation>
    <scope>NUCLEOTIDE SEQUENCE</scope>
    <source>
        <strain evidence="2">DHON07</strain>
    </source>
</reference>
<feature type="chain" id="PRO_5046975644" evidence="1">
    <location>
        <begin position="22"/>
        <end position="145"/>
    </location>
</feature>
<dbReference type="EMBL" id="JADIKF010000037">
    <property type="protein sequence ID" value="MBM7129350.1"/>
    <property type="molecule type" value="Genomic_DNA"/>
</dbReference>
<feature type="signal peptide" evidence="1">
    <location>
        <begin position="1"/>
        <end position="21"/>
    </location>
</feature>
<protein>
    <submittedName>
        <fullName evidence="2">Uncharacterized protein</fullName>
    </submittedName>
</protein>
<keyword evidence="3" id="KW-1185">Reference proteome</keyword>
<sequence length="145" mass="15160">MLGRMTSIGLLAFAFAATAVASDIDKKIVALAGVVPDRSFVLMDVPDAHDFIANKMLIVSLNAGSSSDAAQQIVGQLLQPSSKPFAVLGRNDAVAAATLRRALRELKGKGGAVGEVAFIGDKKFQRDLSKIAAEANVTLIYAAYP</sequence>
<accession>A0ABS2KE65</accession>
<evidence type="ECO:0000313" key="3">
    <source>
        <dbReference type="Proteomes" id="UP001430193"/>
    </source>
</evidence>
<dbReference type="RefSeq" id="WP_204630956.1">
    <property type="nucleotide sequence ID" value="NZ_BSOC01000004.1"/>
</dbReference>
<organism evidence="2 3">
    <name type="scientific">Dyella mobilis</name>
    <dbReference type="NCBI Taxonomy" id="1849582"/>
    <lineage>
        <taxon>Bacteria</taxon>
        <taxon>Pseudomonadati</taxon>
        <taxon>Pseudomonadota</taxon>
        <taxon>Gammaproteobacteria</taxon>
        <taxon>Lysobacterales</taxon>
        <taxon>Rhodanobacteraceae</taxon>
        <taxon>Dyella</taxon>
    </lineage>
</organism>